<dbReference type="Proteomes" id="UP000299102">
    <property type="component" value="Unassembled WGS sequence"/>
</dbReference>
<reference evidence="1 2" key="1">
    <citation type="journal article" date="2019" name="Commun. Biol.">
        <title>The bagworm genome reveals a unique fibroin gene that provides high tensile strength.</title>
        <authorList>
            <person name="Kono N."/>
            <person name="Nakamura H."/>
            <person name="Ohtoshi R."/>
            <person name="Tomita M."/>
            <person name="Numata K."/>
            <person name="Arakawa K."/>
        </authorList>
    </citation>
    <scope>NUCLEOTIDE SEQUENCE [LARGE SCALE GENOMIC DNA]</scope>
</reference>
<gene>
    <name evidence="1" type="ORF">EVAR_57932_1</name>
</gene>
<dbReference type="AlphaFoldDB" id="A0A4C1ZP21"/>
<keyword evidence="2" id="KW-1185">Reference proteome</keyword>
<evidence type="ECO:0000313" key="1">
    <source>
        <dbReference type="EMBL" id="GBP88814.1"/>
    </source>
</evidence>
<sequence>MSSGRIKSTASRMRPAVRLLPTYDLKAVFSYPLHMTTRYPYRGVRREEAGCEVPHPIRLRSLASRLLAPRLVSSLLFDSDRGARGYSHPFYFVRAPALVGPHYCRETSDAREKLCLTSTELTRQYSQYGIKLPYVFLEKVIRDKRACRRSEIRWSPTPMDTRDLKEVACNLSAVQLMTETDKRVTYQQIRTNSGISMSEVYKILPEYLARYDTLMTPSPTYIFNWCHEIMHRFAGGDSDAVYGMTIGARHTRTDDGDNVQQIAVFNRPEIEKIAAAHESEVE</sequence>
<protein>
    <submittedName>
        <fullName evidence="1">Uncharacterized protein</fullName>
    </submittedName>
</protein>
<accession>A0A4C1ZP21</accession>
<dbReference type="EMBL" id="BGZK01001960">
    <property type="protein sequence ID" value="GBP88814.1"/>
    <property type="molecule type" value="Genomic_DNA"/>
</dbReference>
<organism evidence="1 2">
    <name type="scientific">Eumeta variegata</name>
    <name type="common">Bagworm moth</name>
    <name type="synonym">Eumeta japonica</name>
    <dbReference type="NCBI Taxonomy" id="151549"/>
    <lineage>
        <taxon>Eukaryota</taxon>
        <taxon>Metazoa</taxon>
        <taxon>Ecdysozoa</taxon>
        <taxon>Arthropoda</taxon>
        <taxon>Hexapoda</taxon>
        <taxon>Insecta</taxon>
        <taxon>Pterygota</taxon>
        <taxon>Neoptera</taxon>
        <taxon>Endopterygota</taxon>
        <taxon>Lepidoptera</taxon>
        <taxon>Glossata</taxon>
        <taxon>Ditrysia</taxon>
        <taxon>Tineoidea</taxon>
        <taxon>Psychidae</taxon>
        <taxon>Oiketicinae</taxon>
        <taxon>Eumeta</taxon>
    </lineage>
</organism>
<proteinExistence type="predicted"/>
<comment type="caution">
    <text evidence="1">The sequence shown here is derived from an EMBL/GenBank/DDBJ whole genome shotgun (WGS) entry which is preliminary data.</text>
</comment>
<name>A0A4C1ZP21_EUMVA</name>
<evidence type="ECO:0000313" key="2">
    <source>
        <dbReference type="Proteomes" id="UP000299102"/>
    </source>
</evidence>